<sequence>MAAISAKMSNFSNEAESADRRIDHSVGSVVAVGVVHATRSVKWSTFRNISLSWLVTSVYMHKFYTQTSASGCQLPNMGSTSSIDVQKMLSEKCAKRNGDVIIALSCAIMKMRPKICTYLKNNKH</sequence>
<dbReference type="WBParaSite" id="PEQ_0001327501-mRNA-1">
    <property type="protein sequence ID" value="PEQ_0001327501-mRNA-1"/>
    <property type="gene ID" value="PEQ_0001327501"/>
</dbReference>
<dbReference type="Proteomes" id="UP000887564">
    <property type="component" value="Unplaced"/>
</dbReference>
<protein>
    <submittedName>
        <fullName evidence="2">Uncharacterized protein</fullName>
    </submittedName>
</protein>
<name>A0A914S3A7_PAREQ</name>
<evidence type="ECO:0000313" key="2">
    <source>
        <dbReference type="WBParaSite" id="PEQ_0001327501-mRNA-1"/>
    </source>
</evidence>
<evidence type="ECO:0000313" key="1">
    <source>
        <dbReference type="Proteomes" id="UP000887564"/>
    </source>
</evidence>
<proteinExistence type="predicted"/>
<accession>A0A914S3A7</accession>
<organism evidence="1 2">
    <name type="scientific">Parascaris equorum</name>
    <name type="common">Equine roundworm</name>
    <dbReference type="NCBI Taxonomy" id="6256"/>
    <lineage>
        <taxon>Eukaryota</taxon>
        <taxon>Metazoa</taxon>
        <taxon>Ecdysozoa</taxon>
        <taxon>Nematoda</taxon>
        <taxon>Chromadorea</taxon>
        <taxon>Rhabditida</taxon>
        <taxon>Spirurina</taxon>
        <taxon>Ascaridomorpha</taxon>
        <taxon>Ascaridoidea</taxon>
        <taxon>Ascarididae</taxon>
        <taxon>Parascaris</taxon>
    </lineage>
</organism>
<reference evidence="2" key="1">
    <citation type="submission" date="2022-11" db="UniProtKB">
        <authorList>
            <consortium name="WormBaseParasite"/>
        </authorList>
    </citation>
    <scope>IDENTIFICATION</scope>
</reference>
<dbReference type="AlphaFoldDB" id="A0A914S3A7"/>
<keyword evidence="1" id="KW-1185">Reference proteome</keyword>